<keyword evidence="7" id="KW-1185">Reference proteome</keyword>
<keyword evidence="1" id="KW-0346">Stress response</keyword>
<reference evidence="6" key="1">
    <citation type="submission" date="2024-02" db="EMBL/GenBank/DDBJ databases">
        <authorList>
            <consortium name="ELIXIR-Norway"/>
            <consortium name="Elixir Norway"/>
        </authorList>
    </citation>
    <scope>NUCLEOTIDE SEQUENCE</scope>
</reference>
<feature type="domain" description="SHSP" evidence="5">
    <location>
        <begin position="156"/>
        <end position="266"/>
    </location>
</feature>
<evidence type="ECO:0000256" key="4">
    <source>
        <dbReference type="SAM" id="MobiDB-lite"/>
    </source>
</evidence>
<dbReference type="CDD" id="cd06464">
    <property type="entry name" value="ACD_sHsps-like"/>
    <property type="match status" value="1"/>
</dbReference>
<dbReference type="InterPro" id="IPR008978">
    <property type="entry name" value="HSP20-like_chaperone"/>
</dbReference>
<dbReference type="SUPFAM" id="SSF49764">
    <property type="entry name" value="HSP20-like chaperones"/>
    <property type="match status" value="1"/>
</dbReference>
<feature type="compositionally biased region" description="Polar residues" evidence="4">
    <location>
        <begin position="84"/>
        <end position="93"/>
    </location>
</feature>
<gene>
    <name evidence="6" type="ORF">CSSPTR1EN2_LOCUS16759</name>
</gene>
<dbReference type="InterPro" id="IPR002068">
    <property type="entry name" value="A-crystallin/Hsp20_dom"/>
</dbReference>
<evidence type="ECO:0000256" key="3">
    <source>
        <dbReference type="RuleBase" id="RU003616"/>
    </source>
</evidence>
<protein>
    <recommendedName>
        <fullName evidence="5">SHSP domain-containing protein</fullName>
    </recommendedName>
</protein>
<name>A0ABP0UJW7_9BRYO</name>
<evidence type="ECO:0000256" key="1">
    <source>
        <dbReference type="ARBA" id="ARBA00023016"/>
    </source>
</evidence>
<dbReference type="EMBL" id="OZ019896">
    <property type="protein sequence ID" value="CAK9223293.1"/>
    <property type="molecule type" value="Genomic_DNA"/>
</dbReference>
<comment type="similarity">
    <text evidence="2 3">Belongs to the small heat shock protein (HSP20) family.</text>
</comment>
<evidence type="ECO:0000313" key="7">
    <source>
        <dbReference type="Proteomes" id="UP001497512"/>
    </source>
</evidence>
<dbReference type="InterPro" id="IPR044587">
    <property type="entry name" value="HSP21-like"/>
</dbReference>
<feature type="region of interest" description="Disordered" evidence="4">
    <location>
        <begin position="82"/>
        <end position="111"/>
    </location>
</feature>
<dbReference type="Pfam" id="PF00011">
    <property type="entry name" value="HSP20"/>
    <property type="match status" value="1"/>
</dbReference>
<dbReference type="PROSITE" id="PS01031">
    <property type="entry name" value="SHSP"/>
    <property type="match status" value="1"/>
</dbReference>
<evidence type="ECO:0000259" key="5">
    <source>
        <dbReference type="PROSITE" id="PS01031"/>
    </source>
</evidence>
<dbReference type="PANTHER" id="PTHR46733">
    <property type="entry name" value="26.5 KDA HEAT SHOCK PROTEIN, MITOCHONDRIAL"/>
    <property type="match status" value="1"/>
</dbReference>
<dbReference type="Proteomes" id="UP001497512">
    <property type="component" value="Chromosome 4"/>
</dbReference>
<accession>A0ABP0UJW7</accession>
<organism evidence="6 7">
    <name type="scientific">Sphagnum troendelagicum</name>
    <dbReference type="NCBI Taxonomy" id="128251"/>
    <lineage>
        <taxon>Eukaryota</taxon>
        <taxon>Viridiplantae</taxon>
        <taxon>Streptophyta</taxon>
        <taxon>Embryophyta</taxon>
        <taxon>Bryophyta</taxon>
        <taxon>Sphagnophytina</taxon>
        <taxon>Sphagnopsida</taxon>
        <taxon>Sphagnales</taxon>
        <taxon>Sphagnaceae</taxon>
        <taxon>Sphagnum</taxon>
    </lineage>
</organism>
<dbReference type="PANTHER" id="PTHR46733:SF4">
    <property type="entry name" value="HEAT SHOCK PROTEIN 21, CHLOROPLASTIC"/>
    <property type="match status" value="1"/>
</dbReference>
<evidence type="ECO:0000313" key="6">
    <source>
        <dbReference type="EMBL" id="CAK9223293.1"/>
    </source>
</evidence>
<evidence type="ECO:0000256" key="2">
    <source>
        <dbReference type="PROSITE-ProRule" id="PRU00285"/>
    </source>
</evidence>
<proteinExistence type="inferred from homology"/>
<sequence length="266" mass="29075">MLCCSPRTTALYRPSTMTTRVMSSKLSRVATQLPGLKTSLLGLAEGVAGREIHGGSAFQSRVMEALVRPISTSVIQAKTGGEVQDTSLQQRESNVPVARGRGRGRGRSDQLAPTRGVFDLWDPISPAATLQQMLSTVERLFDSSILPSSLSQVAPTVPALVRPPWDVTEDKDAYHLRVDMPGLGKDDVKVMVEDGTLVIKGEHKAEEKEGDKWAARTYGSYYLRVILPDDIKFDEVKAELKNGVLEVTVPKSTEHPKKEAIEIPVI</sequence>
<dbReference type="Gene3D" id="2.60.40.790">
    <property type="match status" value="1"/>
</dbReference>